<dbReference type="HOGENOM" id="CLU_047382_2_0_9"/>
<keyword evidence="7 13" id="KW-0808">Transferase</keyword>
<dbReference type="eggNOG" id="COG0379">
    <property type="taxonomic scope" value="Bacteria"/>
</dbReference>
<keyword evidence="9 13" id="KW-0408">Iron</keyword>
<dbReference type="PANTHER" id="PTHR30573:SF0">
    <property type="entry name" value="QUINOLINATE SYNTHASE, CHLOROPLASTIC"/>
    <property type="match status" value="1"/>
</dbReference>
<evidence type="ECO:0000256" key="10">
    <source>
        <dbReference type="ARBA" id="ARBA00023014"/>
    </source>
</evidence>
<comment type="pathway">
    <text evidence="2 13">Cofactor biosynthesis; NAD(+) biosynthesis; quinolinate from iminoaspartate: step 1/1.</text>
</comment>
<evidence type="ECO:0000256" key="2">
    <source>
        <dbReference type="ARBA" id="ARBA00005065"/>
    </source>
</evidence>
<feature type="binding site" evidence="13">
    <location>
        <position position="226"/>
    </location>
    <ligand>
        <name>[4Fe-4S] cluster</name>
        <dbReference type="ChEBI" id="CHEBI:49883"/>
    </ligand>
</feature>
<comment type="similarity">
    <text evidence="13">Belongs to the quinolinate synthase family. Type 3 subfamily.</text>
</comment>
<keyword evidence="10 13" id="KW-0411">Iron-sulfur</keyword>
<sequence>MELVKPTILPEHYRTMSTEEKVSRIHQAKAFFGNELLIPGHHYQREDVIQFADVTGDSLQLAQLCAKSDAAFIVFCGVHFMAETADMLTSPSQTVLLPDLAAGCSMADMATHAQTKRAWKSLTEMYGNTLVPLTYVNSTAAIKAFCGEHGGACLTSSNAKEMVSWALHQKERLLFLPDQHLGRNTAAELGIPLEQMAVWCPHKNELERADGINLDEIRIILWKGHCSVHEKFTVSQINEKRAQFPDMNIIVHPECSYEVVQAADDAGSTSHIIQVIQEAESGTKWAVGTEMNLVNRLAKQHPDKQIESLNPYMCPCLTMNRIDLEHLCWTLDLLREGVYQFEINVPKTITDYAKMALDRMLLSVK</sequence>
<evidence type="ECO:0000256" key="3">
    <source>
        <dbReference type="ARBA" id="ARBA00012669"/>
    </source>
</evidence>
<dbReference type="InterPro" id="IPR023515">
    <property type="entry name" value="Quinolinate_synth_A_type3"/>
</dbReference>
<dbReference type="GO" id="GO:0008987">
    <property type="term" value="F:quinolinate synthetase A activity"/>
    <property type="evidence" value="ECO:0007669"/>
    <property type="project" value="UniProtKB-UniRule"/>
</dbReference>
<evidence type="ECO:0000313" key="14">
    <source>
        <dbReference type="EMBL" id="AIC93947.1"/>
    </source>
</evidence>
<dbReference type="RefSeq" id="WP_038478641.1">
    <property type="nucleotide sequence ID" value="NZ_CP003923.1"/>
</dbReference>
<keyword evidence="4 13" id="KW-0004">4Fe-4S</keyword>
<keyword evidence="5 13" id="KW-0963">Cytoplasm</keyword>
<reference evidence="14 15" key="1">
    <citation type="journal article" date="2014" name="Gene">
        <title>A comparative genomic analysis of the alkalitolerant soil bacterium Bacillus lehensis G1.</title>
        <authorList>
            <person name="Noor Y.M."/>
            <person name="Samsulrizal N.H."/>
            <person name="Jema'on N.A."/>
            <person name="Low K.O."/>
            <person name="Ramli A.N."/>
            <person name="Alias N.I."/>
            <person name="Damis S.I."/>
            <person name="Fuzi S.F."/>
            <person name="Isa M.N."/>
            <person name="Murad A.M."/>
            <person name="Raih M.F."/>
            <person name="Bakar F.D."/>
            <person name="Najimudin N."/>
            <person name="Mahadi N.M."/>
            <person name="Illias R.M."/>
        </authorList>
    </citation>
    <scope>NUCLEOTIDE SEQUENCE [LARGE SCALE GENOMIC DNA]</scope>
    <source>
        <strain evidence="14 15">G1</strain>
    </source>
</reference>
<comment type="subcellular location">
    <subcellularLocation>
        <location evidence="13">Cytoplasm</location>
    </subcellularLocation>
</comment>
<feature type="binding site" evidence="13">
    <location>
        <position position="104"/>
    </location>
    <ligand>
        <name>[4Fe-4S] cluster</name>
        <dbReference type="ChEBI" id="CHEBI:49883"/>
    </ligand>
</feature>
<dbReference type="NCBIfam" id="NF006880">
    <property type="entry name" value="PRK09375.2-1"/>
    <property type="match status" value="1"/>
</dbReference>
<feature type="binding site" evidence="13">
    <location>
        <position position="316"/>
    </location>
    <ligand>
        <name>[4Fe-4S] cluster</name>
        <dbReference type="ChEBI" id="CHEBI:49883"/>
    </ligand>
</feature>
<dbReference type="PANTHER" id="PTHR30573">
    <property type="entry name" value="QUINOLINATE SYNTHETASE A"/>
    <property type="match status" value="1"/>
</dbReference>
<organism evidence="14 15">
    <name type="scientific">Shouchella lehensis G1</name>
    <dbReference type="NCBI Taxonomy" id="1246626"/>
    <lineage>
        <taxon>Bacteria</taxon>
        <taxon>Bacillati</taxon>
        <taxon>Bacillota</taxon>
        <taxon>Bacilli</taxon>
        <taxon>Bacillales</taxon>
        <taxon>Bacillaceae</taxon>
        <taxon>Shouchella</taxon>
    </lineage>
</organism>
<evidence type="ECO:0000256" key="4">
    <source>
        <dbReference type="ARBA" id="ARBA00022485"/>
    </source>
</evidence>
<dbReference type="GO" id="GO:0005829">
    <property type="term" value="C:cytosol"/>
    <property type="evidence" value="ECO:0007669"/>
    <property type="project" value="TreeGrafter"/>
</dbReference>
<feature type="binding site" evidence="13">
    <location>
        <position position="269"/>
    </location>
    <ligand>
        <name>iminosuccinate</name>
        <dbReference type="ChEBI" id="CHEBI:77875"/>
    </ligand>
</feature>
<evidence type="ECO:0000256" key="7">
    <source>
        <dbReference type="ARBA" id="ARBA00022679"/>
    </source>
</evidence>
<dbReference type="GO" id="GO:0051539">
    <property type="term" value="F:4 iron, 4 sulfur cluster binding"/>
    <property type="evidence" value="ECO:0007669"/>
    <property type="project" value="UniProtKB-KW"/>
</dbReference>
<dbReference type="SUPFAM" id="SSF142754">
    <property type="entry name" value="NadA-like"/>
    <property type="match status" value="1"/>
</dbReference>
<dbReference type="InterPro" id="IPR036094">
    <property type="entry name" value="NadA_sf"/>
</dbReference>
<dbReference type="GO" id="GO:0034628">
    <property type="term" value="P:'de novo' NAD+ biosynthetic process from L-aspartate"/>
    <property type="evidence" value="ECO:0007669"/>
    <property type="project" value="TreeGrafter"/>
</dbReference>
<dbReference type="KEGG" id="ble:BleG1_1364"/>
<feature type="binding site" evidence="13">
    <location>
        <position position="41"/>
    </location>
    <ligand>
        <name>iminosuccinate</name>
        <dbReference type="ChEBI" id="CHEBI:77875"/>
    </ligand>
</feature>
<feature type="binding site" evidence="13">
    <location>
        <position position="58"/>
    </location>
    <ligand>
        <name>iminosuccinate</name>
        <dbReference type="ChEBI" id="CHEBI:77875"/>
    </ligand>
</feature>
<evidence type="ECO:0000256" key="5">
    <source>
        <dbReference type="ARBA" id="ARBA00022490"/>
    </source>
</evidence>
<keyword evidence="15" id="KW-1185">Reference proteome</keyword>
<name>A0A060LUU8_9BACI</name>
<evidence type="ECO:0000256" key="1">
    <source>
        <dbReference type="ARBA" id="ARBA00003791"/>
    </source>
</evidence>
<accession>A0A060LUU8</accession>
<dbReference type="NCBIfam" id="NF006883">
    <property type="entry name" value="PRK09375.2-4"/>
    <property type="match status" value="1"/>
</dbReference>
<dbReference type="Pfam" id="PF02445">
    <property type="entry name" value="NadA"/>
    <property type="match status" value="1"/>
</dbReference>
<gene>
    <name evidence="13" type="primary">nadA</name>
    <name evidence="14" type="ORF">BleG1_1364</name>
</gene>
<dbReference type="GO" id="GO:0046872">
    <property type="term" value="F:metal ion binding"/>
    <property type="evidence" value="ECO:0007669"/>
    <property type="project" value="UniProtKB-KW"/>
</dbReference>
<dbReference type="EMBL" id="CP003923">
    <property type="protein sequence ID" value="AIC93947.1"/>
    <property type="molecule type" value="Genomic_DNA"/>
</dbReference>
<proteinExistence type="inferred from homology"/>
<dbReference type="Gene3D" id="3.40.50.10800">
    <property type="entry name" value="NadA-like"/>
    <property type="match status" value="3"/>
</dbReference>
<feature type="binding site" evidence="13">
    <location>
        <position position="156"/>
    </location>
    <ligand>
        <name>iminosuccinate</name>
        <dbReference type="ChEBI" id="CHEBI:77875"/>
    </ligand>
</feature>
<dbReference type="InterPro" id="IPR003473">
    <property type="entry name" value="NadA"/>
</dbReference>
<dbReference type="STRING" id="1246626.BleG1_1364"/>
<evidence type="ECO:0000256" key="9">
    <source>
        <dbReference type="ARBA" id="ARBA00023004"/>
    </source>
</evidence>
<dbReference type="AlphaFoldDB" id="A0A060LUU8"/>
<feature type="binding site" evidence="13">
    <location>
        <begin position="135"/>
        <end position="137"/>
    </location>
    <ligand>
        <name>iminosuccinate</name>
        <dbReference type="ChEBI" id="CHEBI:77875"/>
    </ligand>
</feature>
<evidence type="ECO:0000256" key="12">
    <source>
        <dbReference type="ARBA" id="ARBA00073059"/>
    </source>
</evidence>
<protein>
    <recommendedName>
        <fullName evidence="12 13">Quinolinate synthase</fullName>
        <ecNumber evidence="3 13">2.5.1.72</ecNumber>
    </recommendedName>
</protein>
<dbReference type="UniPathway" id="UPA00253">
    <property type="reaction ID" value="UER00327"/>
</dbReference>
<evidence type="ECO:0000256" key="11">
    <source>
        <dbReference type="ARBA" id="ARBA00050125"/>
    </source>
</evidence>
<comment type="function">
    <text evidence="1 13">Catalyzes the condensation of iminoaspartate with dihydroxyacetone phosphate to form quinolinate.</text>
</comment>
<dbReference type="PATRIC" id="fig|1246626.3.peg.1354"/>
<comment type="catalytic activity">
    <reaction evidence="11">
        <text>iminosuccinate + dihydroxyacetone phosphate = quinolinate + phosphate + 2 H2O + H(+)</text>
        <dbReference type="Rhea" id="RHEA:25888"/>
        <dbReference type="ChEBI" id="CHEBI:15377"/>
        <dbReference type="ChEBI" id="CHEBI:15378"/>
        <dbReference type="ChEBI" id="CHEBI:29959"/>
        <dbReference type="ChEBI" id="CHEBI:43474"/>
        <dbReference type="ChEBI" id="CHEBI:57642"/>
        <dbReference type="ChEBI" id="CHEBI:77875"/>
        <dbReference type="EC" id="2.5.1.72"/>
    </reaction>
    <physiologicalReaction direction="left-to-right" evidence="11">
        <dbReference type="Rhea" id="RHEA:25889"/>
    </physiologicalReaction>
</comment>
<comment type="cofactor">
    <cofactor evidence="13">
        <name>[4Fe-4S] cluster</name>
        <dbReference type="ChEBI" id="CHEBI:49883"/>
    </cofactor>
    <text evidence="13">Binds 1 [4Fe-4S] cluster per subunit.</text>
</comment>
<dbReference type="NCBIfam" id="TIGR00550">
    <property type="entry name" value="nadA"/>
    <property type="match status" value="1"/>
</dbReference>
<evidence type="ECO:0000313" key="15">
    <source>
        <dbReference type="Proteomes" id="UP000027142"/>
    </source>
</evidence>
<dbReference type="HAMAP" id="MF_00569">
    <property type="entry name" value="NadA_type3"/>
    <property type="match status" value="1"/>
</dbReference>
<keyword evidence="6 13" id="KW-0662">Pyridine nucleotide biosynthesis</keyword>
<dbReference type="FunFam" id="3.40.50.10800:FF:000001">
    <property type="entry name" value="Quinolinate synthase A"/>
    <property type="match status" value="1"/>
</dbReference>
<dbReference type="Proteomes" id="UP000027142">
    <property type="component" value="Chromosome"/>
</dbReference>
<feature type="binding site" evidence="13">
    <location>
        <begin position="252"/>
        <end position="254"/>
    </location>
    <ligand>
        <name>iminosuccinate</name>
        <dbReference type="ChEBI" id="CHEBI:77875"/>
    </ligand>
</feature>
<keyword evidence="8 13" id="KW-0479">Metal-binding</keyword>
<evidence type="ECO:0000256" key="8">
    <source>
        <dbReference type="ARBA" id="ARBA00022723"/>
    </source>
</evidence>
<dbReference type="EC" id="2.5.1.72" evidence="3 13"/>
<evidence type="ECO:0000256" key="6">
    <source>
        <dbReference type="ARBA" id="ARBA00022642"/>
    </source>
</evidence>
<evidence type="ECO:0000256" key="13">
    <source>
        <dbReference type="HAMAP-Rule" id="MF_00569"/>
    </source>
</evidence>